<dbReference type="InterPro" id="IPR018550">
    <property type="entry name" value="Lipid-A_deacylase-rel"/>
</dbReference>
<keyword evidence="1" id="KW-0732">Signal</keyword>
<proteinExistence type="predicted"/>
<organism evidence="2 3">
    <name type="scientific">Pontibaca salina</name>
    <dbReference type="NCBI Taxonomy" id="2795731"/>
    <lineage>
        <taxon>Bacteria</taxon>
        <taxon>Pseudomonadati</taxon>
        <taxon>Pseudomonadota</taxon>
        <taxon>Alphaproteobacteria</taxon>
        <taxon>Rhodobacterales</taxon>
        <taxon>Roseobacteraceae</taxon>
        <taxon>Pontibaca</taxon>
    </lineage>
</organism>
<feature type="chain" id="PRO_5036928623" evidence="1">
    <location>
        <begin position="20"/>
        <end position="161"/>
    </location>
</feature>
<evidence type="ECO:0000313" key="2">
    <source>
        <dbReference type="EMBL" id="MBI6630509.1"/>
    </source>
</evidence>
<protein>
    <submittedName>
        <fullName evidence="2">Acyloxyacyl hydrolase</fullName>
    </submittedName>
</protein>
<dbReference type="GO" id="GO:0016787">
    <property type="term" value="F:hydrolase activity"/>
    <property type="evidence" value="ECO:0007669"/>
    <property type="project" value="UniProtKB-KW"/>
</dbReference>
<dbReference type="Pfam" id="PF09411">
    <property type="entry name" value="PagL"/>
    <property type="match status" value="1"/>
</dbReference>
<comment type="caution">
    <text evidence="2">The sequence shown here is derived from an EMBL/GenBank/DDBJ whole genome shotgun (WGS) entry which is preliminary data.</text>
</comment>
<dbReference type="Proteomes" id="UP000613255">
    <property type="component" value="Unassembled WGS sequence"/>
</dbReference>
<evidence type="ECO:0000256" key="1">
    <source>
        <dbReference type="SAM" id="SignalP"/>
    </source>
</evidence>
<sequence length="161" mass="17085">MKHIPLCAAMIAAPLAAPAQEVILGAGFTDFSADEAQDTAVISLDYHHRPFLSNGRFDLGLGGALEIDAEADAFAGLGLVARYGFAERWFVNASVMPGAYFSARLSNDLGSTFQIRSLLGIGYELSDSSSLSLAISHKSNASTGDKNPGVNALTLRWHKKL</sequence>
<dbReference type="RefSeq" id="WP_198686536.1">
    <property type="nucleotide sequence ID" value="NZ_JAEIJD010000010.1"/>
</dbReference>
<feature type="signal peptide" evidence="1">
    <location>
        <begin position="1"/>
        <end position="19"/>
    </location>
</feature>
<keyword evidence="2" id="KW-0378">Hydrolase</keyword>
<dbReference type="EMBL" id="JAEIJD010000010">
    <property type="protein sequence ID" value="MBI6630509.1"/>
    <property type="molecule type" value="Genomic_DNA"/>
</dbReference>
<dbReference type="Gene3D" id="2.40.160.20">
    <property type="match status" value="1"/>
</dbReference>
<evidence type="ECO:0000313" key="3">
    <source>
        <dbReference type="Proteomes" id="UP000613255"/>
    </source>
</evidence>
<name>A0A934M442_9RHOB</name>
<dbReference type="AlphaFoldDB" id="A0A934M442"/>
<accession>A0A934M442</accession>
<reference evidence="2" key="1">
    <citation type="submission" date="2020-12" db="EMBL/GenBank/DDBJ databases">
        <title>Pontibaca salina gen. nov., sp. nov., isolated from marine sediment.</title>
        <authorList>
            <person name="Bo J."/>
            <person name="Wang S."/>
            <person name="Song X."/>
            <person name="Du Z."/>
        </authorList>
    </citation>
    <scope>NUCLEOTIDE SEQUENCE</scope>
    <source>
        <strain evidence="2">S1109L</strain>
    </source>
</reference>
<keyword evidence="3" id="KW-1185">Reference proteome</keyword>
<gene>
    <name evidence="2" type="ORF">JAO82_11545</name>
</gene>